<dbReference type="AlphaFoldDB" id="A0AAD3SYG2"/>
<evidence type="ECO:0000313" key="3">
    <source>
        <dbReference type="Proteomes" id="UP001279734"/>
    </source>
</evidence>
<proteinExistence type="predicted"/>
<gene>
    <name evidence="2" type="ORF">Nepgr_021559</name>
</gene>
<accession>A0AAD3SYG2</accession>
<dbReference type="PANTHER" id="PTHR33641:SF16">
    <property type="entry name" value="AVR9_CF-9 RAPIDLY ELICITED PROTEIN"/>
    <property type="match status" value="1"/>
</dbReference>
<protein>
    <submittedName>
        <fullName evidence="2">Uncharacterized protein</fullName>
    </submittedName>
</protein>
<organism evidence="2 3">
    <name type="scientific">Nepenthes gracilis</name>
    <name type="common">Slender pitcher plant</name>
    <dbReference type="NCBI Taxonomy" id="150966"/>
    <lineage>
        <taxon>Eukaryota</taxon>
        <taxon>Viridiplantae</taxon>
        <taxon>Streptophyta</taxon>
        <taxon>Embryophyta</taxon>
        <taxon>Tracheophyta</taxon>
        <taxon>Spermatophyta</taxon>
        <taxon>Magnoliopsida</taxon>
        <taxon>eudicotyledons</taxon>
        <taxon>Gunneridae</taxon>
        <taxon>Pentapetalae</taxon>
        <taxon>Caryophyllales</taxon>
        <taxon>Nepenthaceae</taxon>
        <taxon>Nepenthes</taxon>
    </lineage>
</organism>
<dbReference type="Proteomes" id="UP001279734">
    <property type="component" value="Unassembled WGS sequence"/>
</dbReference>
<sequence>MMSIFSSFDVLAAESFGLRSSLSWPSCGSTVTNTPAHLERKDLSSIDGLKNRTGGGEIKETSARISTPSKEQDKWPTDRNQQHPAKPRRNPRIAIELDGVHCFETIVPY</sequence>
<reference evidence="2" key="1">
    <citation type="submission" date="2023-05" db="EMBL/GenBank/DDBJ databases">
        <title>Nepenthes gracilis genome sequencing.</title>
        <authorList>
            <person name="Fukushima K."/>
        </authorList>
    </citation>
    <scope>NUCLEOTIDE SEQUENCE</scope>
    <source>
        <strain evidence="2">SING2019-196</strain>
    </source>
</reference>
<dbReference type="PANTHER" id="PTHR33641">
    <property type="entry name" value="OS06G0133500 PROTEIN"/>
    <property type="match status" value="1"/>
</dbReference>
<evidence type="ECO:0000256" key="1">
    <source>
        <dbReference type="SAM" id="MobiDB-lite"/>
    </source>
</evidence>
<comment type="caution">
    <text evidence="2">The sequence shown here is derived from an EMBL/GenBank/DDBJ whole genome shotgun (WGS) entry which is preliminary data.</text>
</comment>
<dbReference type="EMBL" id="BSYO01000021">
    <property type="protein sequence ID" value="GMH19718.1"/>
    <property type="molecule type" value="Genomic_DNA"/>
</dbReference>
<keyword evidence="3" id="KW-1185">Reference proteome</keyword>
<name>A0AAD3SYG2_NEPGR</name>
<feature type="region of interest" description="Disordered" evidence="1">
    <location>
        <begin position="29"/>
        <end position="91"/>
    </location>
</feature>
<feature type="compositionally biased region" description="Basic and acidic residues" evidence="1">
    <location>
        <begin position="70"/>
        <end position="81"/>
    </location>
</feature>
<evidence type="ECO:0000313" key="2">
    <source>
        <dbReference type="EMBL" id="GMH19718.1"/>
    </source>
</evidence>